<evidence type="ECO:0000313" key="2">
    <source>
        <dbReference type="Proteomes" id="UP000005391"/>
    </source>
</evidence>
<sequence>MRAAQAVVARQAFNFAKVSNFGKVYTPKSETSKLSEENEKIQK</sequence>
<dbReference type="AlphaFoldDB" id="E4MSH0"/>
<accession>E4MSH0</accession>
<dbReference type="EMBL" id="AEOH01000037">
    <property type="protein sequence ID" value="EFS97360.1"/>
    <property type="molecule type" value="Genomic_DNA"/>
</dbReference>
<evidence type="ECO:0000313" key="1">
    <source>
        <dbReference type="EMBL" id="EFS97360.1"/>
    </source>
</evidence>
<name>E4MSH0_CAPOC</name>
<comment type="caution">
    <text evidence="1">The sequence shown here is derived from an EMBL/GenBank/DDBJ whole genome shotgun (WGS) entry which is preliminary data.</text>
</comment>
<protein>
    <submittedName>
        <fullName evidence="1">Uncharacterized protein</fullName>
    </submittedName>
</protein>
<proteinExistence type="predicted"/>
<organism evidence="1 2">
    <name type="scientific">Capnocytophaga ochracea F0287</name>
    <dbReference type="NCBI Taxonomy" id="873517"/>
    <lineage>
        <taxon>Bacteria</taxon>
        <taxon>Pseudomonadati</taxon>
        <taxon>Bacteroidota</taxon>
        <taxon>Flavobacteriia</taxon>
        <taxon>Flavobacteriales</taxon>
        <taxon>Flavobacteriaceae</taxon>
        <taxon>Capnocytophaga</taxon>
    </lineage>
</organism>
<reference evidence="1 2" key="1">
    <citation type="submission" date="2010-10" db="EMBL/GenBank/DDBJ databases">
        <authorList>
            <person name="Muzny D."/>
            <person name="Qin X."/>
            <person name="Deng J."/>
            <person name="Jiang H."/>
            <person name="Liu Y."/>
            <person name="Qu J."/>
            <person name="Song X.-Z."/>
            <person name="Zhang L."/>
            <person name="Thornton R."/>
            <person name="Coyle M."/>
            <person name="Francisco L."/>
            <person name="Jackson L."/>
            <person name="Javaid M."/>
            <person name="Korchina V."/>
            <person name="Kovar C."/>
            <person name="Mata R."/>
            <person name="Mathew T."/>
            <person name="Ngo R."/>
            <person name="Nguyen L."/>
            <person name="Nguyen N."/>
            <person name="Okwuonu G."/>
            <person name="Ongeri F."/>
            <person name="Pham C."/>
            <person name="Simmons D."/>
            <person name="Wilczek-Boney K."/>
            <person name="Hale W."/>
            <person name="Jakkamsetti A."/>
            <person name="Pham P."/>
            <person name="Ruth R."/>
            <person name="San Lucas F."/>
            <person name="Warren J."/>
            <person name="Zhang J."/>
            <person name="Zhao Z."/>
            <person name="Zhou C."/>
            <person name="Zhu D."/>
            <person name="Lee S."/>
            <person name="Bess C."/>
            <person name="Blankenburg K."/>
            <person name="Forbes L."/>
            <person name="Fu Q."/>
            <person name="Gubbala S."/>
            <person name="Hirani K."/>
            <person name="Jayaseelan J.C."/>
            <person name="Lara F."/>
            <person name="Munidasa M."/>
            <person name="Palculict T."/>
            <person name="Patil S."/>
            <person name="Pu L.-L."/>
            <person name="Saada N."/>
            <person name="Tang L."/>
            <person name="Weissenberger G."/>
            <person name="Zhu Y."/>
            <person name="Hemphill L."/>
            <person name="Shang Y."/>
            <person name="Youmans B."/>
            <person name="Ayvaz T."/>
            <person name="Ross M."/>
            <person name="Santibanez J."/>
            <person name="Aqrawi P."/>
            <person name="Gross S."/>
            <person name="Joshi V."/>
            <person name="Fowler G."/>
            <person name="Nazareth L."/>
            <person name="Reid J."/>
            <person name="Worley K."/>
            <person name="Petrosino J."/>
            <person name="Highlander S."/>
            <person name="Gibbs R."/>
        </authorList>
    </citation>
    <scope>NUCLEOTIDE SEQUENCE [LARGE SCALE GENOMIC DNA]</scope>
    <source>
        <strain evidence="1 2">F0287</strain>
    </source>
</reference>
<dbReference type="HOGENOM" id="CLU_3231250_0_0_10"/>
<gene>
    <name evidence="1" type="ORF">HMPREF1977_1343</name>
</gene>
<dbReference type="Proteomes" id="UP000005391">
    <property type="component" value="Unassembled WGS sequence"/>
</dbReference>